<keyword evidence="2" id="KW-0812">Transmembrane</keyword>
<evidence type="ECO:0000256" key="2">
    <source>
        <dbReference type="SAM" id="Phobius"/>
    </source>
</evidence>
<reference evidence="3 4" key="1">
    <citation type="submission" date="2014-07" db="EMBL/GenBank/DDBJ databases">
        <title>Draft Genome Sequence of Gephyronic Acid Producer, Cystobacter violaceus Strain Cb vi76.</title>
        <authorList>
            <person name="Stevens D.C."/>
            <person name="Young J."/>
            <person name="Carmichael R."/>
            <person name="Tan J."/>
            <person name="Taylor R.E."/>
        </authorList>
    </citation>
    <scope>NUCLEOTIDE SEQUENCE [LARGE SCALE GENOMIC DNA]</scope>
    <source>
        <strain evidence="3 4">Cb vi76</strain>
    </source>
</reference>
<dbReference type="Gene3D" id="1.25.40.10">
    <property type="entry name" value="Tetratricopeptide repeat domain"/>
    <property type="match status" value="1"/>
</dbReference>
<keyword evidence="2" id="KW-0472">Membrane</keyword>
<protein>
    <submittedName>
        <fullName evidence="3">Uncharacterized protein</fullName>
    </submittedName>
</protein>
<name>A0A084STJ7_9BACT</name>
<dbReference type="AlphaFoldDB" id="A0A084STJ7"/>
<dbReference type="InterPro" id="IPR011990">
    <property type="entry name" value="TPR-like_helical_dom_sf"/>
</dbReference>
<proteinExistence type="predicted"/>
<dbReference type="Pfam" id="PF14559">
    <property type="entry name" value="TPR_19"/>
    <property type="match status" value="1"/>
</dbReference>
<comment type="caution">
    <text evidence="3">The sequence shown here is derived from an EMBL/GenBank/DDBJ whole genome shotgun (WGS) entry which is preliminary data.</text>
</comment>
<gene>
    <name evidence="3" type="ORF">Q664_19475</name>
</gene>
<sequence>MTDSPSFQWRGYAQMQLARGDHRGALETLRRALAEDPEDPEAHALLSLVLLALKRPHAAEHEAGLALSLEALLPLAHYAAASAALARRRFKDAGQHIKNLLELEPDDTQNLLLQARFLGLTGKKDGKREVLQRAHALSPDDPATLVALGEDALERGDVKHAMQWARDALSAWPEFQDGLVLMGQVYLRQGRIEDAREHALWALRQDATDEGSLRLLAGIKARQSRLLGLWWRYSMFMGSLGDSKSTLVLLGAFVAYRFATLAAKDLGQPGLAGIIQLVWLGLAVYTWVGPALFQRMVRQELASVRLDPRF</sequence>
<evidence type="ECO:0000313" key="4">
    <source>
        <dbReference type="Proteomes" id="UP000028547"/>
    </source>
</evidence>
<feature type="repeat" description="TPR" evidence="1">
    <location>
        <begin position="6"/>
        <end position="39"/>
    </location>
</feature>
<dbReference type="PANTHER" id="PTHR12558:SF33">
    <property type="entry name" value="BLL7664 PROTEIN"/>
    <property type="match status" value="1"/>
</dbReference>
<keyword evidence="1" id="KW-0802">TPR repeat</keyword>
<dbReference type="RefSeq" id="WP_052518348.1">
    <property type="nucleotide sequence ID" value="NZ_JPMI01000129.1"/>
</dbReference>
<dbReference type="PROSITE" id="PS50005">
    <property type="entry name" value="TPR"/>
    <property type="match status" value="1"/>
</dbReference>
<evidence type="ECO:0000313" key="3">
    <source>
        <dbReference type="EMBL" id="KFA91782.1"/>
    </source>
</evidence>
<accession>A0A084STJ7</accession>
<dbReference type="PANTHER" id="PTHR12558">
    <property type="entry name" value="CELL DIVISION CYCLE 16,23,27"/>
    <property type="match status" value="1"/>
</dbReference>
<keyword evidence="2" id="KW-1133">Transmembrane helix</keyword>
<dbReference type="Pfam" id="PF13432">
    <property type="entry name" value="TPR_16"/>
    <property type="match status" value="1"/>
</dbReference>
<dbReference type="InterPro" id="IPR019734">
    <property type="entry name" value="TPR_rpt"/>
</dbReference>
<organism evidence="3 4">
    <name type="scientific">Archangium violaceum Cb vi76</name>
    <dbReference type="NCBI Taxonomy" id="1406225"/>
    <lineage>
        <taxon>Bacteria</taxon>
        <taxon>Pseudomonadati</taxon>
        <taxon>Myxococcota</taxon>
        <taxon>Myxococcia</taxon>
        <taxon>Myxococcales</taxon>
        <taxon>Cystobacterineae</taxon>
        <taxon>Archangiaceae</taxon>
        <taxon>Archangium</taxon>
    </lineage>
</organism>
<dbReference type="SUPFAM" id="SSF48452">
    <property type="entry name" value="TPR-like"/>
    <property type="match status" value="1"/>
</dbReference>
<dbReference type="Proteomes" id="UP000028547">
    <property type="component" value="Unassembled WGS sequence"/>
</dbReference>
<feature type="transmembrane region" description="Helical" evidence="2">
    <location>
        <begin position="269"/>
        <end position="288"/>
    </location>
</feature>
<dbReference type="EMBL" id="JPMI01000129">
    <property type="protein sequence ID" value="KFA91782.1"/>
    <property type="molecule type" value="Genomic_DNA"/>
</dbReference>
<dbReference type="SMART" id="SM00028">
    <property type="entry name" value="TPR"/>
    <property type="match status" value="4"/>
</dbReference>
<evidence type="ECO:0000256" key="1">
    <source>
        <dbReference type="PROSITE-ProRule" id="PRU00339"/>
    </source>
</evidence>